<dbReference type="EMBL" id="CP000724">
    <property type="protein sequence ID" value="ABR46645.1"/>
    <property type="molecule type" value="Genomic_DNA"/>
</dbReference>
<dbReference type="KEGG" id="amt:Amet_0417"/>
<proteinExistence type="predicted"/>
<accession>A6TKC7</accession>
<dbReference type="STRING" id="293826.Amet_0417"/>
<reference evidence="5" key="2">
    <citation type="journal article" date="2016" name="Genome Announc.">
        <title>Complete genome sequence of Alkaliphilus metalliredigens strain QYMF, an alkaliphilic and metal-reducing bacterium isolated from borax-contaminated leachate ponds.</title>
        <authorList>
            <person name="Hwang C."/>
            <person name="Copeland A."/>
            <person name="Lucas S."/>
            <person name="Lapidus A."/>
            <person name="Barry K."/>
            <person name="Detter J.C."/>
            <person name="Glavina Del Rio T."/>
            <person name="Hammon N."/>
            <person name="Israni S."/>
            <person name="Dalin E."/>
            <person name="Tice H."/>
            <person name="Pitluck S."/>
            <person name="Chertkov O."/>
            <person name="Brettin T."/>
            <person name="Bruce D."/>
            <person name="Han C."/>
            <person name="Schmutz J."/>
            <person name="Larimer F."/>
            <person name="Land M.L."/>
            <person name="Hauser L."/>
            <person name="Kyrpides N."/>
            <person name="Mikhailova N."/>
            <person name="Ye Q."/>
            <person name="Zhou J."/>
            <person name="Richardson P."/>
            <person name="Fields M.W."/>
        </authorList>
    </citation>
    <scope>NUCLEOTIDE SEQUENCE [LARGE SCALE GENOMIC DNA]</scope>
    <source>
        <strain evidence="5">QYMF</strain>
    </source>
</reference>
<keyword evidence="5" id="KW-1185">Reference proteome</keyword>
<dbReference type="AlphaFoldDB" id="A6TKC7"/>
<evidence type="ECO:0000259" key="1">
    <source>
        <dbReference type="Pfam" id="PF04233"/>
    </source>
</evidence>
<dbReference type="EMBL" id="CP000724">
    <property type="protein sequence ID" value="ABR50438.1"/>
    <property type="molecule type" value="Genomic_DNA"/>
</dbReference>
<dbReference type="eggNOG" id="COG2369">
    <property type="taxonomic scope" value="Bacteria"/>
</dbReference>
<evidence type="ECO:0000313" key="2">
    <source>
        <dbReference type="EMBL" id="ABR46645.1"/>
    </source>
</evidence>
<sequence length="260" mass="29186">MAKTPKSRFPSGAAWDYFKEVRGLLISSHANVIETFEKKISHNIRNDGLNERNDNAILKINLLLDTLRTETLEYYFDENKIVKIADAFTKSVGNNIVQQFANQFRSVLGVDPIGRDSKLLDIITAANKENIAYIKSIPENYHNNVETVILQGVRRGRSNKQIADGLQEAYKTSRTKAKFIARDQTGSLVADINKAKYEQSGLKGFIWSDVGDGNVRDKHKIFNGKRFLWSEGAGTEGLLPGEDYGCRCTAEVDPDELLNI</sequence>
<dbReference type="HOGENOM" id="CLU_079019_1_0_9"/>
<dbReference type="KEGG" id="amt:Amet_1954"/>
<dbReference type="Pfam" id="PF04233">
    <property type="entry name" value="Phage_Mu_F"/>
    <property type="match status" value="1"/>
</dbReference>
<reference evidence="2" key="1">
    <citation type="submission" date="2007-06" db="EMBL/GenBank/DDBJ databases">
        <title>Complete sequence of Alkaliphilus metalliredigens QYMF.</title>
        <authorList>
            <consortium name="US DOE Joint Genome Institute"/>
            <person name="Copeland A."/>
            <person name="Lucas S."/>
            <person name="Lapidus A."/>
            <person name="Barry K."/>
            <person name="Detter J.C."/>
            <person name="Glavina del Rio T."/>
            <person name="Hammon N."/>
            <person name="Israni S."/>
            <person name="Dalin E."/>
            <person name="Tice H."/>
            <person name="Pitluck S."/>
            <person name="Chertkov O."/>
            <person name="Brettin T."/>
            <person name="Bruce D."/>
            <person name="Han C."/>
            <person name="Schmutz J."/>
            <person name="Larimer F."/>
            <person name="Land M."/>
            <person name="Hauser L."/>
            <person name="Kyrpides N."/>
            <person name="Mikhailova N."/>
            <person name="Ye Q."/>
            <person name="Zhou J."/>
            <person name="Fields M."/>
            <person name="Richardson P."/>
        </authorList>
    </citation>
    <scope>NUCLEOTIDE SEQUENCE</scope>
    <source>
        <strain evidence="2">QYMF</strain>
    </source>
</reference>
<organism evidence="2 5">
    <name type="scientific">Alkaliphilus metalliredigens (strain QYMF)</name>
    <dbReference type="NCBI Taxonomy" id="293826"/>
    <lineage>
        <taxon>Bacteria</taxon>
        <taxon>Bacillati</taxon>
        <taxon>Bacillota</taxon>
        <taxon>Clostridia</taxon>
        <taxon>Peptostreptococcales</taxon>
        <taxon>Natronincolaceae</taxon>
        <taxon>Alkaliphilus</taxon>
    </lineage>
</organism>
<dbReference type="KEGG" id="amt:Amet_4364"/>
<protein>
    <submittedName>
        <fullName evidence="2">Phage putative head morphogenesis protein, SPP1 gp7 family</fullName>
    </submittedName>
</protein>
<evidence type="ECO:0000313" key="4">
    <source>
        <dbReference type="EMBL" id="ABR50438.1"/>
    </source>
</evidence>
<dbReference type="Proteomes" id="UP000001572">
    <property type="component" value="Chromosome"/>
</dbReference>
<dbReference type="OrthoDB" id="9151105at2"/>
<dbReference type="RefSeq" id="WP_011971553.1">
    <property type="nucleotide sequence ID" value="NC_009633.1"/>
</dbReference>
<name>A6TKC7_ALKMQ</name>
<evidence type="ECO:0000313" key="3">
    <source>
        <dbReference type="EMBL" id="ABR48117.1"/>
    </source>
</evidence>
<dbReference type="NCBIfam" id="TIGR01641">
    <property type="entry name" value="phageSPP1_gp7"/>
    <property type="match status" value="1"/>
</dbReference>
<gene>
    <name evidence="2" type="ordered locus">Amet_0417</name>
    <name evidence="3" type="ordered locus">Amet_1954</name>
    <name evidence="4" type="ordered locus">Amet_4364</name>
</gene>
<evidence type="ECO:0000313" key="5">
    <source>
        <dbReference type="Proteomes" id="UP000001572"/>
    </source>
</evidence>
<dbReference type="EMBL" id="CP000724">
    <property type="protein sequence ID" value="ABR48117.1"/>
    <property type="molecule type" value="Genomic_DNA"/>
</dbReference>
<feature type="domain" description="Phage head morphogenesis" evidence="1">
    <location>
        <begin position="143"/>
        <end position="250"/>
    </location>
</feature>
<dbReference type="InterPro" id="IPR006528">
    <property type="entry name" value="Phage_head_morphogenesis_dom"/>
</dbReference>